<proteinExistence type="predicted"/>
<dbReference type="InterPro" id="IPR024689">
    <property type="entry name" value="Proteasome_bsu_C"/>
</dbReference>
<comment type="caution">
    <text evidence="3">The sequence shown here is derived from an EMBL/GenBank/DDBJ whole genome shotgun (WGS) entry which is preliminary data.</text>
</comment>
<name>A0A7J7KDV2_BUGNE</name>
<feature type="signal peptide" evidence="1">
    <location>
        <begin position="1"/>
        <end position="16"/>
    </location>
</feature>
<dbReference type="Proteomes" id="UP000593567">
    <property type="component" value="Unassembled WGS sequence"/>
</dbReference>
<dbReference type="AlphaFoldDB" id="A0A7J7KDV2"/>
<organism evidence="3 4">
    <name type="scientific">Bugula neritina</name>
    <name type="common">Brown bryozoan</name>
    <name type="synonym">Sertularia neritina</name>
    <dbReference type="NCBI Taxonomy" id="10212"/>
    <lineage>
        <taxon>Eukaryota</taxon>
        <taxon>Metazoa</taxon>
        <taxon>Spiralia</taxon>
        <taxon>Lophotrochozoa</taxon>
        <taxon>Bryozoa</taxon>
        <taxon>Gymnolaemata</taxon>
        <taxon>Cheilostomatida</taxon>
        <taxon>Flustrina</taxon>
        <taxon>Buguloidea</taxon>
        <taxon>Bugulidae</taxon>
        <taxon>Bugula</taxon>
    </lineage>
</organism>
<gene>
    <name evidence="3" type="ORF">EB796_005226</name>
</gene>
<dbReference type="EMBL" id="VXIV02000717">
    <property type="protein sequence ID" value="KAF6036467.1"/>
    <property type="molecule type" value="Genomic_DNA"/>
</dbReference>
<accession>A0A7J7KDV2</accession>
<reference evidence="3" key="1">
    <citation type="submission" date="2020-06" db="EMBL/GenBank/DDBJ databases">
        <title>Draft genome of Bugula neritina, a colonial animal packing powerful symbionts and potential medicines.</title>
        <authorList>
            <person name="Rayko M."/>
        </authorList>
    </citation>
    <scope>NUCLEOTIDE SEQUENCE [LARGE SCALE GENOMIC DNA]</scope>
    <source>
        <strain evidence="3">Kwan_BN1</strain>
    </source>
</reference>
<evidence type="ECO:0000313" key="3">
    <source>
        <dbReference type="EMBL" id="KAF6036467.1"/>
    </source>
</evidence>
<evidence type="ECO:0000313" key="4">
    <source>
        <dbReference type="Proteomes" id="UP000593567"/>
    </source>
</evidence>
<feature type="domain" description="Proteasome beta subunit C-terminal" evidence="2">
    <location>
        <begin position="60"/>
        <end position="87"/>
    </location>
</feature>
<feature type="chain" id="PRO_5029476563" description="Proteasome beta subunit C-terminal domain-containing protein" evidence="1">
    <location>
        <begin position="17"/>
        <end position="93"/>
    </location>
</feature>
<evidence type="ECO:0000259" key="2">
    <source>
        <dbReference type="Pfam" id="PF12465"/>
    </source>
</evidence>
<dbReference type="OrthoDB" id="429533at2759"/>
<protein>
    <recommendedName>
        <fullName evidence="2">Proteasome beta subunit C-terminal domain-containing protein</fullName>
    </recommendedName>
</protein>
<keyword evidence="4" id="KW-1185">Reference proteome</keyword>
<sequence>MYPMMLLVLLPTRSTPQTWWQHNWSCTLSTLAECHESRQPASCSSSTSSGTKVTSVRLWQGDYKYKSGTTSVLTQSVKKFDIVNEHVQQMEVA</sequence>
<evidence type="ECO:0000256" key="1">
    <source>
        <dbReference type="SAM" id="SignalP"/>
    </source>
</evidence>
<dbReference type="Pfam" id="PF12465">
    <property type="entry name" value="Pr_beta_C"/>
    <property type="match status" value="1"/>
</dbReference>
<keyword evidence="1" id="KW-0732">Signal</keyword>